<dbReference type="SUPFAM" id="SSF55666">
    <property type="entry name" value="Ribonuclease PH domain 2-like"/>
    <property type="match status" value="2"/>
</dbReference>
<keyword evidence="4 8" id="KW-0548">Nucleotidyltransferase</keyword>
<dbReference type="InterPro" id="IPR001247">
    <property type="entry name" value="ExoRNase_PH_dom1"/>
</dbReference>
<dbReference type="CDD" id="cd11363">
    <property type="entry name" value="RNase_PH_PNPase_1"/>
    <property type="match status" value="1"/>
</dbReference>
<dbReference type="HAMAP" id="MF_01595">
    <property type="entry name" value="PNPase"/>
    <property type="match status" value="1"/>
</dbReference>
<dbReference type="Pfam" id="PF03725">
    <property type="entry name" value="RNase_PH_C"/>
    <property type="match status" value="1"/>
</dbReference>
<dbReference type="InterPro" id="IPR004088">
    <property type="entry name" value="KH_dom_type_1"/>
</dbReference>
<feature type="region of interest" description="Disordered" evidence="9">
    <location>
        <begin position="716"/>
        <end position="782"/>
    </location>
</feature>
<dbReference type="InterPro" id="IPR015848">
    <property type="entry name" value="PNPase_PH_RNA-bd_bac/org-type"/>
</dbReference>
<dbReference type="InterPro" id="IPR012162">
    <property type="entry name" value="PNPase"/>
</dbReference>
<feature type="compositionally biased region" description="Basic and acidic residues" evidence="9">
    <location>
        <begin position="735"/>
        <end position="776"/>
    </location>
</feature>
<dbReference type="Proteomes" id="UP000267368">
    <property type="component" value="Unassembled WGS sequence"/>
</dbReference>
<accession>A0A3N0AIY0</accession>
<evidence type="ECO:0000256" key="9">
    <source>
        <dbReference type="SAM" id="MobiDB-lite"/>
    </source>
</evidence>
<dbReference type="OrthoDB" id="9804305at2"/>
<proteinExistence type="inferred from homology"/>
<dbReference type="FunFam" id="3.30.230.70:FF:000002">
    <property type="entry name" value="Polyribonucleotide nucleotidyltransferase"/>
    <property type="match status" value="1"/>
</dbReference>
<dbReference type="InterPro" id="IPR036612">
    <property type="entry name" value="KH_dom_type_1_sf"/>
</dbReference>
<dbReference type="NCBIfam" id="TIGR03591">
    <property type="entry name" value="polynuc_phos"/>
    <property type="match status" value="1"/>
</dbReference>
<evidence type="ECO:0000256" key="8">
    <source>
        <dbReference type="HAMAP-Rule" id="MF_01595"/>
    </source>
</evidence>
<gene>
    <name evidence="8" type="primary">pnp</name>
    <name evidence="11" type="ORF">DMP07_02115</name>
</gene>
<dbReference type="GO" id="GO:0006402">
    <property type="term" value="P:mRNA catabolic process"/>
    <property type="evidence" value="ECO:0007669"/>
    <property type="project" value="UniProtKB-UniRule"/>
</dbReference>
<dbReference type="PROSITE" id="PS50084">
    <property type="entry name" value="KH_TYPE_1"/>
    <property type="match status" value="1"/>
</dbReference>
<sequence length="782" mass="85168">MAVGAGRGLRCSRGRMKSVRSEEEEKVMRIFMEKISTSFELYGKEYRLETGELAKQATGAVLVSQGETTCLVTAVVSKEQKDYDFFPLTVDFIEKMYAVGRIPGGYLKREAKPSDKGTLTARMIDRPIRPGFVDGFKQEVHVVATTLACDGQNPPDCICVGGASAALLCGGTPFDGPAACVRIARDKETGEFIVNPTYAEQENSDLELTIAGTRDYISMVEAGADEVTEEDMLAAMEFGQEAIAAFCEKQAEFLALVAPEPKEYPIHVADPSIAERVNAHFDEMSAALKDADKLSRMGKVEELKASIKENDFSEEEREMWRSDIAAACKALEKHAMRTMVIETGERADGRSATEIRPLYIRPGYLPRVHGSGLFQRGQTQALSVCTLGLLNEAQRLDTIDPQESKRYMHQYNFPPYCTGEVGRMGAPKRREIGHGALAERAILPILPSEDEFPYAIRVVSEILESNGSSSMASTCGSTLALMDAGVPIKAPVSGIAMGLIKEGDDVVILSDIQGLEDFLGDMDFKVTGTANGITALQMDNKAKGLSTEILGRALQQAKEGRAHILSAMLDEIAAPREELRDTAPRIETIHIPVEKIREVIGKGGETIRGIQDSTGASIDIQEDGTVHVAAVDQEAGRAARAAIEAIVKEPEVGEVYEGPVVGIQSFGAFVKLTPSKDGLLHISRMANGRVGQVEDVLNMGDVVKVEVIEIDPKNGKISLDRLDKPDAPESSAPAREQRGEGREGRDGREGRGGDRRERADRRPGRANREAANNEHRTPRRRH</sequence>
<dbReference type="FunFam" id="3.30.230.70:FF:000001">
    <property type="entry name" value="Polyribonucleotide nucleotidyltransferase"/>
    <property type="match status" value="1"/>
</dbReference>
<keyword evidence="6 8" id="KW-0460">Magnesium</keyword>
<dbReference type="InterPro" id="IPR004087">
    <property type="entry name" value="KH_dom"/>
</dbReference>
<dbReference type="NCBIfam" id="NF008805">
    <property type="entry name" value="PRK11824.1"/>
    <property type="match status" value="1"/>
</dbReference>
<keyword evidence="12" id="KW-1185">Reference proteome</keyword>
<evidence type="ECO:0000256" key="1">
    <source>
        <dbReference type="ARBA" id="ARBA00007404"/>
    </source>
</evidence>
<keyword evidence="3 8" id="KW-0808">Transferase</keyword>
<dbReference type="SUPFAM" id="SSF54791">
    <property type="entry name" value="Eukaryotic type KH-domain (KH-domain type I)"/>
    <property type="match status" value="1"/>
</dbReference>
<dbReference type="AlphaFoldDB" id="A0A3N0AIY0"/>
<dbReference type="SUPFAM" id="SSF50249">
    <property type="entry name" value="Nucleic acid-binding proteins"/>
    <property type="match status" value="1"/>
</dbReference>
<dbReference type="Pfam" id="PF01138">
    <property type="entry name" value="RNase_PH"/>
    <property type="match status" value="2"/>
</dbReference>
<evidence type="ECO:0000256" key="5">
    <source>
        <dbReference type="ARBA" id="ARBA00022723"/>
    </source>
</evidence>
<dbReference type="Pfam" id="PF03726">
    <property type="entry name" value="PNPase"/>
    <property type="match status" value="1"/>
</dbReference>
<comment type="catalytic activity">
    <reaction evidence="8">
        <text>RNA(n+1) + phosphate = RNA(n) + a ribonucleoside 5'-diphosphate</text>
        <dbReference type="Rhea" id="RHEA:22096"/>
        <dbReference type="Rhea" id="RHEA-COMP:14527"/>
        <dbReference type="Rhea" id="RHEA-COMP:17342"/>
        <dbReference type="ChEBI" id="CHEBI:43474"/>
        <dbReference type="ChEBI" id="CHEBI:57930"/>
        <dbReference type="ChEBI" id="CHEBI:140395"/>
        <dbReference type="EC" id="2.7.7.8"/>
    </reaction>
</comment>
<evidence type="ECO:0000256" key="7">
    <source>
        <dbReference type="ARBA" id="ARBA00022884"/>
    </source>
</evidence>
<keyword evidence="5 8" id="KW-0479">Metal-binding</keyword>
<reference evidence="12" key="1">
    <citation type="submission" date="2018-05" db="EMBL/GenBank/DDBJ databases">
        <title>Genome Sequencing of selected type strains of the family Eggerthellaceae.</title>
        <authorList>
            <person name="Danylec N."/>
            <person name="Stoll D.A."/>
            <person name="Doetsch A."/>
            <person name="Huch M."/>
        </authorList>
    </citation>
    <scope>NUCLEOTIDE SEQUENCE [LARGE SCALE GENOMIC DNA]</scope>
    <source>
        <strain evidence="12">DSM 17537</strain>
    </source>
</reference>
<dbReference type="CDD" id="cd04472">
    <property type="entry name" value="S1_PNPase"/>
    <property type="match status" value="1"/>
</dbReference>
<comment type="function">
    <text evidence="8">Involved in mRNA degradation. Catalyzes the phosphorolysis of single-stranded polyribonucleotides processively in the 3'- to 5'-direction.</text>
</comment>
<feature type="binding site" evidence="8">
    <location>
        <position position="517"/>
    </location>
    <ligand>
        <name>Mg(2+)</name>
        <dbReference type="ChEBI" id="CHEBI:18420"/>
    </ligand>
</feature>
<dbReference type="PANTHER" id="PTHR11252">
    <property type="entry name" value="POLYRIBONUCLEOTIDE NUCLEOTIDYLTRANSFERASE"/>
    <property type="match status" value="1"/>
</dbReference>
<dbReference type="SUPFAM" id="SSF54211">
    <property type="entry name" value="Ribosomal protein S5 domain 2-like"/>
    <property type="match status" value="2"/>
</dbReference>
<comment type="subcellular location">
    <subcellularLocation>
        <location evidence="8">Cytoplasm</location>
    </subcellularLocation>
</comment>
<comment type="similarity">
    <text evidence="1 8">Belongs to the polyribonucleotide nucleotidyltransferase family.</text>
</comment>
<dbReference type="GO" id="GO:0003723">
    <property type="term" value="F:RNA binding"/>
    <property type="evidence" value="ECO:0007669"/>
    <property type="project" value="UniProtKB-UniRule"/>
</dbReference>
<dbReference type="Gene3D" id="3.30.1370.10">
    <property type="entry name" value="K Homology domain, type 1"/>
    <property type="match status" value="1"/>
</dbReference>
<dbReference type="SMART" id="SM00316">
    <property type="entry name" value="S1"/>
    <property type="match status" value="1"/>
</dbReference>
<dbReference type="GO" id="GO:0000175">
    <property type="term" value="F:3'-5'-RNA exonuclease activity"/>
    <property type="evidence" value="ECO:0007669"/>
    <property type="project" value="TreeGrafter"/>
</dbReference>
<dbReference type="Gene3D" id="3.30.230.70">
    <property type="entry name" value="GHMP Kinase, N-terminal domain"/>
    <property type="match status" value="2"/>
</dbReference>
<dbReference type="CDD" id="cd11364">
    <property type="entry name" value="RNase_PH_PNPase_2"/>
    <property type="match status" value="1"/>
</dbReference>
<dbReference type="EMBL" id="QICB01000001">
    <property type="protein sequence ID" value="RNL21770.1"/>
    <property type="molecule type" value="Genomic_DNA"/>
</dbReference>
<dbReference type="SMART" id="SM00322">
    <property type="entry name" value="KH"/>
    <property type="match status" value="1"/>
</dbReference>
<evidence type="ECO:0000256" key="2">
    <source>
        <dbReference type="ARBA" id="ARBA00022490"/>
    </source>
</evidence>
<dbReference type="InterPro" id="IPR036345">
    <property type="entry name" value="ExoRNase_PH_dom2_sf"/>
</dbReference>
<dbReference type="PROSITE" id="PS50126">
    <property type="entry name" value="S1"/>
    <property type="match status" value="1"/>
</dbReference>
<dbReference type="Gene3D" id="2.40.50.140">
    <property type="entry name" value="Nucleic acid-binding proteins"/>
    <property type="match status" value="1"/>
</dbReference>
<dbReference type="InterPro" id="IPR027408">
    <property type="entry name" value="PNPase/RNase_PH_dom_sf"/>
</dbReference>
<dbReference type="GO" id="GO:0005829">
    <property type="term" value="C:cytosol"/>
    <property type="evidence" value="ECO:0007669"/>
    <property type="project" value="TreeGrafter"/>
</dbReference>
<dbReference type="Pfam" id="PF00013">
    <property type="entry name" value="KH_1"/>
    <property type="match status" value="1"/>
</dbReference>
<protein>
    <recommendedName>
        <fullName evidence="8">Polyribonucleotide nucleotidyltransferase</fullName>
        <ecNumber evidence="8">2.7.7.8</ecNumber>
    </recommendedName>
    <alternativeName>
        <fullName evidence="8">Polynucleotide phosphorylase</fullName>
        <shortName evidence="8">PNPase</shortName>
    </alternativeName>
</protein>
<dbReference type="PIRSF" id="PIRSF005499">
    <property type="entry name" value="PNPase"/>
    <property type="match status" value="1"/>
</dbReference>
<evidence type="ECO:0000256" key="4">
    <source>
        <dbReference type="ARBA" id="ARBA00022695"/>
    </source>
</evidence>
<feature type="compositionally biased region" description="Basic and acidic residues" evidence="9">
    <location>
        <begin position="716"/>
        <end position="727"/>
    </location>
</feature>
<evidence type="ECO:0000256" key="6">
    <source>
        <dbReference type="ARBA" id="ARBA00022842"/>
    </source>
</evidence>
<dbReference type="InterPro" id="IPR020568">
    <property type="entry name" value="Ribosomal_Su5_D2-typ_SF"/>
</dbReference>
<dbReference type="EC" id="2.7.7.8" evidence="8"/>
<feature type="binding site" evidence="8">
    <location>
        <position position="523"/>
    </location>
    <ligand>
        <name>Mg(2+)</name>
        <dbReference type="ChEBI" id="CHEBI:18420"/>
    </ligand>
</feature>
<comment type="cofactor">
    <cofactor evidence="8">
        <name>Mg(2+)</name>
        <dbReference type="ChEBI" id="CHEBI:18420"/>
    </cofactor>
</comment>
<dbReference type="GO" id="GO:0004654">
    <property type="term" value="F:polyribonucleotide nucleotidyltransferase activity"/>
    <property type="evidence" value="ECO:0007669"/>
    <property type="project" value="UniProtKB-UniRule"/>
</dbReference>
<dbReference type="GO" id="GO:0006396">
    <property type="term" value="P:RNA processing"/>
    <property type="evidence" value="ECO:0007669"/>
    <property type="project" value="InterPro"/>
</dbReference>
<comment type="caution">
    <text evidence="11">The sequence shown here is derived from an EMBL/GenBank/DDBJ whole genome shotgun (WGS) entry which is preliminary data.</text>
</comment>
<dbReference type="PANTHER" id="PTHR11252:SF0">
    <property type="entry name" value="POLYRIBONUCLEOTIDE NUCLEOTIDYLTRANSFERASE 1, MITOCHONDRIAL"/>
    <property type="match status" value="1"/>
</dbReference>
<dbReference type="InterPro" id="IPR012340">
    <property type="entry name" value="NA-bd_OB-fold"/>
</dbReference>
<evidence type="ECO:0000256" key="3">
    <source>
        <dbReference type="ARBA" id="ARBA00022679"/>
    </source>
</evidence>
<dbReference type="InterPro" id="IPR015847">
    <property type="entry name" value="ExoRNase_PH_dom2"/>
</dbReference>
<keyword evidence="2 8" id="KW-0963">Cytoplasm</keyword>
<dbReference type="FunFam" id="3.30.1370.10:FF:000001">
    <property type="entry name" value="Polyribonucleotide nucleotidyltransferase"/>
    <property type="match status" value="1"/>
</dbReference>
<evidence type="ECO:0000313" key="11">
    <source>
        <dbReference type="EMBL" id="RNL21770.1"/>
    </source>
</evidence>
<feature type="domain" description="S1 motif" evidence="10">
    <location>
        <begin position="653"/>
        <end position="722"/>
    </location>
</feature>
<dbReference type="InterPro" id="IPR003029">
    <property type="entry name" value="S1_domain"/>
</dbReference>
<evidence type="ECO:0000259" key="10">
    <source>
        <dbReference type="PROSITE" id="PS50126"/>
    </source>
</evidence>
<organism evidence="11 12">
    <name type="scientific">Slackia faecicanis</name>
    <dbReference type="NCBI Taxonomy" id="255723"/>
    <lineage>
        <taxon>Bacteria</taxon>
        <taxon>Bacillati</taxon>
        <taxon>Actinomycetota</taxon>
        <taxon>Coriobacteriia</taxon>
        <taxon>Eggerthellales</taxon>
        <taxon>Eggerthellaceae</taxon>
        <taxon>Slackia</taxon>
    </lineage>
</organism>
<dbReference type="Pfam" id="PF00575">
    <property type="entry name" value="S1"/>
    <property type="match status" value="1"/>
</dbReference>
<evidence type="ECO:0000313" key="12">
    <source>
        <dbReference type="Proteomes" id="UP000267368"/>
    </source>
</evidence>
<name>A0A3N0AIY0_9ACTN</name>
<dbReference type="CDD" id="cd02393">
    <property type="entry name" value="KH-I_PNPase"/>
    <property type="match status" value="1"/>
</dbReference>
<keyword evidence="7 8" id="KW-0694">RNA-binding</keyword>
<dbReference type="GO" id="GO:0000287">
    <property type="term" value="F:magnesium ion binding"/>
    <property type="evidence" value="ECO:0007669"/>
    <property type="project" value="UniProtKB-UniRule"/>
</dbReference>